<dbReference type="SUPFAM" id="SSF100950">
    <property type="entry name" value="NagB/RpiA/CoA transferase-like"/>
    <property type="match status" value="1"/>
</dbReference>
<keyword evidence="2" id="KW-0378">Hydrolase</keyword>
<dbReference type="InterPro" id="IPR038460">
    <property type="entry name" value="AcetylCoA_hyd_C_sf"/>
</dbReference>
<gene>
    <name evidence="2" type="ORF">AACH10_19425</name>
</gene>
<evidence type="ECO:0000259" key="1">
    <source>
        <dbReference type="Pfam" id="PF13336"/>
    </source>
</evidence>
<dbReference type="Pfam" id="PF13336">
    <property type="entry name" value="AcetylCoA_hyd_C"/>
    <property type="match status" value="1"/>
</dbReference>
<feature type="domain" description="Acetyl-CoA hydrolase/transferase C-terminal" evidence="1">
    <location>
        <begin position="430"/>
        <end position="597"/>
    </location>
</feature>
<evidence type="ECO:0000313" key="2">
    <source>
        <dbReference type="EMBL" id="MEK8052432.1"/>
    </source>
</evidence>
<reference evidence="2 3" key="1">
    <citation type="submission" date="2024-04" db="EMBL/GenBank/DDBJ databases">
        <title>Novel species of the genus Ideonella isolated from streams.</title>
        <authorList>
            <person name="Lu H."/>
        </authorList>
    </citation>
    <scope>NUCLEOTIDE SEQUENCE [LARGE SCALE GENOMIC DNA]</scope>
    <source>
        <strain evidence="2 3">DXS22W</strain>
    </source>
</reference>
<dbReference type="PANTHER" id="PTHR21432">
    <property type="entry name" value="ACETYL-COA HYDROLASE-RELATED"/>
    <property type="match status" value="1"/>
</dbReference>
<name>A0ABU9CPC3_9BURK</name>
<dbReference type="InterPro" id="IPR026888">
    <property type="entry name" value="AcetylCoA_hyd_C"/>
</dbReference>
<dbReference type="Gene3D" id="3.40.1080.20">
    <property type="entry name" value="Acetyl-CoA hydrolase/transferase C-terminal domain"/>
    <property type="match status" value="1"/>
</dbReference>
<dbReference type="Gene3D" id="3.30.750.70">
    <property type="entry name" value="4-hydroxybutyrate coenzyme like domains"/>
    <property type="match status" value="1"/>
</dbReference>
<comment type="caution">
    <text evidence="2">The sequence shown here is derived from an EMBL/GenBank/DDBJ whole genome shotgun (WGS) entry which is preliminary data.</text>
</comment>
<dbReference type="EMBL" id="JBBUTH010000009">
    <property type="protein sequence ID" value="MEK8052432.1"/>
    <property type="molecule type" value="Genomic_DNA"/>
</dbReference>
<dbReference type="GO" id="GO:0016787">
    <property type="term" value="F:hydrolase activity"/>
    <property type="evidence" value="ECO:0007669"/>
    <property type="project" value="UniProtKB-KW"/>
</dbReference>
<organism evidence="2 3">
    <name type="scientific">Pseudaquabacterium inlustre</name>
    <dbReference type="NCBI Taxonomy" id="2984192"/>
    <lineage>
        <taxon>Bacteria</taxon>
        <taxon>Pseudomonadati</taxon>
        <taxon>Pseudomonadota</taxon>
        <taxon>Betaproteobacteria</taxon>
        <taxon>Burkholderiales</taxon>
        <taxon>Sphaerotilaceae</taxon>
        <taxon>Pseudaquabacterium</taxon>
    </lineage>
</organism>
<dbReference type="RefSeq" id="WP_341412142.1">
    <property type="nucleotide sequence ID" value="NZ_JBBUTH010000009.1"/>
</dbReference>
<sequence length="710" mass="77707">MTELRVIDSIEATVDAVLDRIPGDIVLGIPLAIGKPNPFVNALYRRIKANPSRRLTIITALSLERPVGKSDLERHFLEPLVERVFADYPDLAYVKDLRGAGLPPNIEVREFFMKTGDYLGNAEAQRNFISTNYTFVARDMLVQGMNVLAQAVAEQRDGGQWRLSVSSNPDVAFEVVEKYAAAGLPLLKVGVVNHKMPFMPNGAEVAPEFFDLVCTDAAGTHQLFGPPNGRVSHADYAIGLHASSLVADGGTLQIGIGSLGDAIAQALIVRDRHGSEYRRILESLCPDGPAGRELGRFDRGLYGCSEMFVNGFLKLIEAGIIRREVFADTTLQQLINSGAIADETVTPQTLAALLEAGRIHSPLRQVDVDFLIRFGIFKPGVTLDGDYLRLDGVPLPNDLRGASQFDAVCKILLGTRLAGGITMTGGFFLGPNDFYERLRTMPAHELAKVDMTRIDFINQLYGRTPGDSELKRAQRVKARFMNTTMMVTLLGAAASDGLESGQVVSGVGGQYNFVAMAHALPDARSILMLRATHAHKDGVKSSILWNYGHTTIPRHLRDIVVTEYGVADLRGQSDAEVVKRLIAIADSRFQPGLISEAKAHGKLDADYELPARYRENLPEALEARLHPWAEAKLLPAFPFGTDLTADELRMVGALKKMQHAAQHPVELVTLAVKSLIEGKEAPQAYLERLGLADAHSFRDMFIRKLFAGNL</sequence>
<protein>
    <submittedName>
        <fullName evidence="2">Acetyl-CoA hydrolase/transferase C-terminal domain-containing protein</fullName>
    </submittedName>
</protein>
<proteinExistence type="predicted"/>
<accession>A0ABU9CPC3</accession>
<evidence type="ECO:0000313" key="3">
    <source>
        <dbReference type="Proteomes" id="UP001365405"/>
    </source>
</evidence>
<dbReference type="Proteomes" id="UP001365405">
    <property type="component" value="Unassembled WGS sequence"/>
</dbReference>
<keyword evidence="3" id="KW-1185">Reference proteome</keyword>
<dbReference type="InterPro" id="IPR037171">
    <property type="entry name" value="NagB/RpiA_transferase-like"/>
</dbReference>
<dbReference type="PANTHER" id="PTHR21432:SF20">
    <property type="entry name" value="ACETYL-COA HYDROLASE"/>
    <property type="match status" value="1"/>
</dbReference>
<dbReference type="InterPro" id="IPR046433">
    <property type="entry name" value="ActCoA_hydro"/>
</dbReference>